<comment type="caution">
    <text evidence="3">The sequence shown here is derived from an EMBL/GenBank/DDBJ whole genome shotgun (WGS) entry which is preliminary data.</text>
</comment>
<dbReference type="GO" id="GO:0015643">
    <property type="term" value="F:toxic substance binding"/>
    <property type="evidence" value="ECO:0007669"/>
    <property type="project" value="InterPro"/>
</dbReference>
<organism evidence="3 4">
    <name type="scientific">Acinetobacter calcoaceticus</name>
    <dbReference type="NCBI Taxonomy" id="471"/>
    <lineage>
        <taxon>Bacteria</taxon>
        <taxon>Pseudomonadati</taxon>
        <taxon>Pseudomonadota</taxon>
        <taxon>Gammaproteobacteria</taxon>
        <taxon>Moraxellales</taxon>
        <taxon>Moraxellaceae</taxon>
        <taxon>Acinetobacter</taxon>
        <taxon>Acinetobacter calcoaceticus/baumannii complex</taxon>
    </lineage>
</organism>
<dbReference type="PANTHER" id="PTHR38781:SF1">
    <property type="entry name" value="ANTITOXIN DINJ-RELATED"/>
    <property type="match status" value="1"/>
</dbReference>
<dbReference type="GO" id="GO:0006355">
    <property type="term" value="P:regulation of DNA-templated transcription"/>
    <property type="evidence" value="ECO:0007669"/>
    <property type="project" value="InterPro"/>
</dbReference>
<dbReference type="GO" id="GO:0000987">
    <property type="term" value="F:cis-regulatory region sequence-specific DNA binding"/>
    <property type="evidence" value="ECO:0007669"/>
    <property type="project" value="InterPro"/>
</dbReference>
<gene>
    <name evidence="3" type="ORF">EC844_11721</name>
</gene>
<dbReference type="InterPro" id="IPR026262">
    <property type="entry name" value="DinJ"/>
</dbReference>
<dbReference type="GO" id="GO:0006351">
    <property type="term" value="P:DNA-templated transcription"/>
    <property type="evidence" value="ECO:0007669"/>
    <property type="project" value="TreeGrafter"/>
</dbReference>
<dbReference type="PIRSF" id="PIRSF003108">
    <property type="entry name" value="DinJ"/>
    <property type="match status" value="1"/>
</dbReference>
<proteinExistence type="inferred from homology"/>
<protein>
    <submittedName>
        <fullName evidence="3">DNA-damage-inducible protein J</fullName>
    </submittedName>
</protein>
<keyword evidence="2" id="KW-1277">Toxin-antitoxin system</keyword>
<comment type="similarity">
    <text evidence="1">Belongs to the RelB/DinJ antitoxin family.</text>
</comment>
<dbReference type="InterPro" id="IPR013321">
    <property type="entry name" value="Arc_rbn_hlx_hlx"/>
</dbReference>
<evidence type="ECO:0000313" key="3">
    <source>
        <dbReference type="EMBL" id="TCM64462.1"/>
    </source>
</evidence>
<dbReference type="OrthoDB" id="3174560at2"/>
<evidence type="ECO:0000313" key="4">
    <source>
        <dbReference type="Proteomes" id="UP000294963"/>
    </source>
</evidence>
<dbReference type="EMBL" id="SLVJ01000017">
    <property type="protein sequence ID" value="TCM64462.1"/>
    <property type="molecule type" value="Genomic_DNA"/>
</dbReference>
<dbReference type="Pfam" id="PF04221">
    <property type="entry name" value="RelB"/>
    <property type="match status" value="1"/>
</dbReference>
<accession>A0A4R1XN05</accession>
<dbReference type="Proteomes" id="UP000294963">
    <property type="component" value="Unassembled WGS sequence"/>
</dbReference>
<dbReference type="InterPro" id="IPR007337">
    <property type="entry name" value="RelB/DinJ"/>
</dbReference>
<keyword evidence="4" id="KW-1185">Reference proteome</keyword>
<evidence type="ECO:0000256" key="2">
    <source>
        <dbReference type="ARBA" id="ARBA00022649"/>
    </source>
</evidence>
<evidence type="ECO:0000256" key="1">
    <source>
        <dbReference type="ARBA" id="ARBA00010562"/>
    </source>
</evidence>
<dbReference type="NCBIfam" id="TIGR02384">
    <property type="entry name" value="RelB_DinJ"/>
    <property type="match status" value="1"/>
</dbReference>
<name>A0A4R1XN05_ACICA</name>
<dbReference type="GO" id="GO:0044010">
    <property type="term" value="P:single-species biofilm formation"/>
    <property type="evidence" value="ECO:0007669"/>
    <property type="project" value="InterPro"/>
</dbReference>
<sequence length="89" mass="10026">MNSKALVSTRIDREIKIEATAVLAEIGLTVSDVMSMVLTKIAKEKTLPIEFWQANYRSSAEINEVRGHKLRTKTLEEIKSNMSAMLDTE</sequence>
<dbReference type="PANTHER" id="PTHR38781">
    <property type="entry name" value="ANTITOXIN DINJ-RELATED"/>
    <property type="match status" value="1"/>
</dbReference>
<dbReference type="Gene3D" id="1.10.1220.10">
    <property type="entry name" value="Met repressor-like"/>
    <property type="match status" value="1"/>
</dbReference>
<dbReference type="AlphaFoldDB" id="A0A4R1XN05"/>
<reference evidence="3 4" key="1">
    <citation type="submission" date="2019-03" db="EMBL/GenBank/DDBJ databases">
        <title>Genomic analyses of the natural microbiome of Caenorhabditis elegans.</title>
        <authorList>
            <person name="Samuel B."/>
        </authorList>
    </citation>
    <scope>NUCLEOTIDE SEQUENCE [LARGE SCALE GENOMIC DNA]</scope>
    <source>
        <strain evidence="3 4">JUb89</strain>
    </source>
</reference>